<evidence type="ECO:0000259" key="8">
    <source>
        <dbReference type="Pfam" id="PF14322"/>
    </source>
</evidence>
<dbReference type="AlphaFoldDB" id="A0A5B7TMC8"/>
<gene>
    <name evidence="9" type="ORF">FF125_05690</name>
</gene>
<keyword evidence="4" id="KW-0472">Membrane</keyword>
<dbReference type="RefSeq" id="WP_138948863.1">
    <property type="nucleotide sequence ID" value="NZ_CP040749.1"/>
</dbReference>
<comment type="subcellular location">
    <subcellularLocation>
        <location evidence="1">Cell outer membrane</location>
    </subcellularLocation>
</comment>
<evidence type="ECO:0000256" key="4">
    <source>
        <dbReference type="ARBA" id="ARBA00023136"/>
    </source>
</evidence>
<dbReference type="OrthoDB" id="630434at2"/>
<dbReference type="PROSITE" id="PS51257">
    <property type="entry name" value="PROKAR_LIPOPROTEIN"/>
    <property type="match status" value="1"/>
</dbReference>
<proteinExistence type="inferred from homology"/>
<reference evidence="9 10" key="1">
    <citation type="submission" date="2019-05" db="EMBL/GenBank/DDBJ databases">
        <title>Algicella ahnfeltiae gen. nov., sp. nov., a novel marine bacterium of the family Flavobacteriaceae isolated from a red alga.</title>
        <authorList>
            <person name="Nedashkovskaya O.I."/>
            <person name="Kukhlevskiy A.D."/>
            <person name="Kim S.-G."/>
            <person name="Zhukova N.V."/>
            <person name="Mikhailov V.V."/>
        </authorList>
    </citation>
    <scope>NUCLEOTIDE SEQUENCE [LARGE SCALE GENOMIC DNA]</scope>
    <source>
        <strain evidence="9 10">10Alg115</strain>
    </source>
</reference>
<evidence type="ECO:0000259" key="7">
    <source>
        <dbReference type="Pfam" id="PF07980"/>
    </source>
</evidence>
<feature type="domain" description="RagB/SusD" evidence="7">
    <location>
        <begin position="234"/>
        <end position="419"/>
    </location>
</feature>
<protein>
    <submittedName>
        <fullName evidence="9">RagB/SusD family nutrient uptake outer membrane protein</fullName>
    </submittedName>
</protein>
<dbReference type="SUPFAM" id="SSF48452">
    <property type="entry name" value="TPR-like"/>
    <property type="match status" value="1"/>
</dbReference>
<feature type="signal peptide" evidence="6">
    <location>
        <begin position="1"/>
        <end position="22"/>
    </location>
</feature>
<dbReference type="CDD" id="cd08977">
    <property type="entry name" value="SusD"/>
    <property type="match status" value="1"/>
</dbReference>
<keyword evidence="10" id="KW-1185">Reference proteome</keyword>
<evidence type="ECO:0000256" key="6">
    <source>
        <dbReference type="SAM" id="SignalP"/>
    </source>
</evidence>
<dbReference type="Pfam" id="PF07980">
    <property type="entry name" value="SusD_RagB"/>
    <property type="match status" value="1"/>
</dbReference>
<sequence>MKKFINIKIGILLLTISLISCNDNLNIEPEQYLSTEVVISNSENLSKVLNNAYNDARSSSSYGGSIAIASELIADDGDLWWNGTYVDPGEFIEKAMLSDNGFVESIWMNGYDIINQANIILGNSSVYADEDEKQTAEAEAKFLRAMVYFDLARLFSKPYTNGIQNTQLGVPLVFTAVLDPKNIDYPTRNTLEEVYTQVIADLTDAYDLLPSSNGVYATKYSAAALLARVYLQMGDYTNARDMANEVITNSGASLTNSFSGAFNNDENSEEDLLAWQVTSQDASSNYLNLFFAGSDFGGRSGNPDIDVEDQHYEIYDDSNDQRANFFYEAKYWCTTKWQYQFGNIPFIRLAEMYLIRAESNFRLTTTVGDTPVNDINILRNRSTASTFNSVDLDIILMERKRELSFEGFALFDAKRLGNNIGTISYDANQLVLPIPLRETDANTNLEQNPGY</sequence>
<dbReference type="InterPro" id="IPR011990">
    <property type="entry name" value="TPR-like_helical_dom_sf"/>
</dbReference>
<comment type="similarity">
    <text evidence="2">Belongs to the SusD family.</text>
</comment>
<evidence type="ECO:0000256" key="2">
    <source>
        <dbReference type="ARBA" id="ARBA00006275"/>
    </source>
</evidence>
<dbReference type="Pfam" id="PF14322">
    <property type="entry name" value="SusD-like_3"/>
    <property type="match status" value="1"/>
</dbReference>
<dbReference type="Gene3D" id="1.25.40.390">
    <property type="match status" value="1"/>
</dbReference>
<dbReference type="InterPro" id="IPR033985">
    <property type="entry name" value="SusD-like_N"/>
</dbReference>
<dbReference type="EMBL" id="CP040749">
    <property type="protein sequence ID" value="QCX37949.1"/>
    <property type="molecule type" value="Genomic_DNA"/>
</dbReference>
<accession>A0A5B7TMC8</accession>
<keyword evidence="5" id="KW-0998">Cell outer membrane</keyword>
<dbReference type="KEGG" id="fbe:FF125_05690"/>
<feature type="domain" description="SusD-like N-terminal" evidence="8">
    <location>
        <begin position="28"/>
        <end position="231"/>
    </location>
</feature>
<evidence type="ECO:0000313" key="9">
    <source>
        <dbReference type="EMBL" id="QCX37949.1"/>
    </source>
</evidence>
<evidence type="ECO:0000256" key="5">
    <source>
        <dbReference type="ARBA" id="ARBA00023237"/>
    </source>
</evidence>
<keyword evidence="3 6" id="KW-0732">Signal</keyword>
<dbReference type="InterPro" id="IPR012944">
    <property type="entry name" value="SusD_RagB_dom"/>
</dbReference>
<evidence type="ECO:0000256" key="1">
    <source>
        <dbReference type="ARBA" id="ARBA00004442"/>
    </source>
</evidence>
<dbReference type="Proteomes" id="UP000306229">
    <property type="component" value="Chromosome"/>
</dbReference>
<organism evidence="9 10">
    <name type="scientific">Aureibaculum algae</name>
    <dbReference type="NCBI Taxonomy" id="2584122"/>
    <lineage>
        <taxon>Bacteria</taxon>
        <taxon>Pseudomonadati</taxon>
        <taxon>Bacteroidota</taxon>
        <taxon>Flavobacteriia</taxon>
        <taxon>Flavobacteriales</taxon>
        <taxon>Flavobacteriaceae</taxon>
        <taxon>Aureibaculum</taxon>
    </lineage>
</organism>
<name>A0A5B7TMC8_9FLAO</name>
<evidence type="ECO:0000256" key="3">
    <source>
        <dbReference type="ARBA" id="ARBA00022729"/>
    </source>
</evidence>
<dbReference type="GO" id="GO:0009279">
    <property type="term" value="C:cell outer membrane"/>
    <property type="evidence" value="ECO:0007669"/>
    <property type="project" value="UniProtKB-SubCell"/>
</dbReference>
<evidence type="ECO:0000313" key="10">
    <source>
        <dbReference type="Proteomes" id="UP000306229"/>
    </source>
</evidence>
<feature type="chain" id="PRO_5022994835" evidence="6">
    <location>
        <begin position="23"/>
        <end position="451"/>
    </location>
</feature>